<sequence>MRWTIAVVVLGLIGSLNGVEASKKKKDIKPKTLCPVDEIACPIIGSTTYDEAVEHHFKLKGEVTGVMAGYGGYECINTSEALDSCGGCASTGEGHDCTRIRGSVGVGCEAGKCVVFSCKSGWRPALSGDKCVRAASVEGKNAARAGAKRHISARRMRRHGVAGVVSP</sequence>
<gene>
    <name evidence="3" type="ORF">C6P46_001613</name>
</gene>
<dbReference type="InterPro" id="IPR048661">
    <property type="entry name" value="CPL1-like"/>
</dbReference>
<evidence type="ECO:0000313" key="3">
    <source>
        <dbReference type="EMBL" id="KAG0654533.1"/>
    </source>
</evidence>
<dbReference type="GO" id="GO:0003677">
    <property type="term" value="F:DNA binding"/>
    <property type="evidence" value="ECO:0007669"/>
    <property type="project" value="InterPro"/>
</dbReference>
<feature type="signal peptide" evidence="1">
    <location>
        <begin position="1"/>
        <end position="21"/>
    </location>
</feature>
<dbReference type="InterPro" id="IPR038955">
    <property type="entry name" value="PriA/CPL1_fungi"/>
</dbReference>
<dbReference type="EMBL" id="PUHQ01000146">
    <property type="protein sequence ID" value="KAG0654533.1"/>
    <property type="molecule type" value="Genomic_DNA"/>
</dbReference>
<proteinExistence type="predicted"/>
<name>A0A9P7B296_RHOMI</name>
<dbReference type="PROSITE" id="PS00047">
    <property type="entry name" value="HISTONE_H4"/>
    <property type="match status" value="1"/>
</dbReference>
<dbReference type="InterPro" id="IPR019809">
    <property type="entry name" value="Histone_H4_CS"/>
</dbReference>
<evidence type="ECO:0000256" key="1">
    <source>
        <dbReference type="SAM" id="SignalP"/>
    </source>
</evidence>
<dbReference type="Pfam" id="PF21671">
    <property type="entry name" value="CPL1-like"/>
    <property type="match status" value="1"/>
</dbReference>
<protein>
    <recommendedName>
        <fullName evidence="2">Protein CPL1-like domain-containing protein</fullName>
    </recommendedName>
</protein>
<dbReference type="PANTHER" id="PTHR35192:SF2">
    <property type="entry name" value="APPLE DOMAIN-CONTAINING PROTEIN"/>
    <property type="match status" value="1"/>
</dbReference>
<feature type="domain" description="Protein CPL1-like" evidence="2">
    <location>
        <begin position="73"/>
        <end position="132"/>
    </location>
</feature>
<dbReference type="PANTHER" id="PTHR35192">
    <property type="entry name" value="PROTEIN, PUTATIVE-RELATED"/>
    <property type="match status" value="1"/>
</dbReference>
<accession>A0A9P7B296</accession>
<feature type="chain" id="PRO_5040133141" description="Protein CPL1-like domain-containing protein" evidence="1">
    <location>
        <begin position="22"/>
        <end position="167"/>
    </location>
</feature>
<organism evidence="3 4">
    <name type="scientific">Rhodotorula mucilaginosa</name>
    <name type="common">Yeast</name>
    <name type="synonym">Rhodotorula rubra</name>
    <dbReference type="NCBI Taxonomy" id="5537"/>
    <lineage>
        <taxon>Eukaryota</taxon>
        <taxon>Fungi</taxon>
        <taxon>Dikarya</taxon>
        <taxon>Basidiomycota</taxon>
        <taxon>Pucciniomycotina</taxon>
        <taxon>Microbotryomycetes</taxon>
        <taxon>Sporidiobolales</taxon>
        <taxon>Sporidiobolaceae</taxon>
        <taxon>Rhodotorula</taxon>
    </lineage>
</organism>
<keyword evidence="1" id="KW-0732">Signal</keyword>
<reference evidence="3 4" key="1">
    <citation type="submission" date="2020-11" db="EMBL/GenBank/DDBJ databases">
        <title>Kefir isolates.</title>
        <authorList>
            <person name="Marcisauskas S."/>
            <person name="Kim Y."/>
            <person name="Blasche S."/>
        </authorList>
    </citation>
    <scope>NUCLEOTIDE SEQUENCE [LARGE SCALE GENOMIC DNA]</scope>
    <source>
        <strain evidence="3 4">KR</strain>
    </source>
</reference>
<comment type="caution">
    <text evidence="3">The sequence shown here is derived from an EMBL/GenBank/DDBJ whole genome shotgun (WGS) entry which is preliminary data.</text>
</comment>
<keyword evidence="4" id="KW-1185">Reference proteome</keyword>
<dbReference type="GO" id="GO:0000786">
    <property type="term" value="C:nucleosome"/>
    <property type="evidence" value="ECO:0007669"/>
    <property type="project" value="InterPro"/>
</dbReference>
<dbReference type="AlphaFoldDB" id="A0A9P7B296"/>
<dbReference type="Proteomes" id="UP000777482">
    <property type="component" value="Unassembled WGS sequence"/>
</dbReference>
<evidence type="ECO:0000313" key="4">
    <source>
        <dbReference type="Proteomes" id="UP000777482"/>
    </source>
</evidence>
<evidence type="ECO:0000259" key="2">
    <source>
        <dbReference type="Pfam" id="PF21671"/>
    </source>
</evidence>
<dbReference type="OrthoDB" id="2519631at2759"/>